<comment type="caution">
    <text evidence="1">The sequence shown here is derived from an EMBL/GenBank/DDBJ whole genome shotgun (WGS) entry which is preliminary data.</text>
</comment>
<dbReference type="Proteomes" id="UP000768646">
    <property type="component" value="Unassembled WGS sequence"/>
</dbReference>
<proteinExistence type="predicted"/>
<evidence type="ECO:0000313" key="1">
    <source>
        <dbReference type="EMBL" id="KAG4305912.1"/>
    </source>
</evidence>
<keyword evidence="2" id="KW-1185">Reference proteome</keyword>
<organism evidence="1 2">
    <name type="scientific">Pneumocystis oryctolagi</name>
    <dbReference type="NCBI Taxonomy" id="42067"/>
    <lineage>
        <taxon>Eukaryota</taxon>
        <taxon>Fungi</taxon>
        <taxon>Dikarya</taxon>
        <taxon>Ascomycota</taxon>
        <taxon>Taphrinomycotina</taxon>
        <taxon>Pneumocystomycetes</taxon>
        <taxon>Pneumocystaceae</taxon>
        <taxon>Pneumocystis</taxon>
    </lineage>
</organism>
<protein>
    <submittedName>
        <fullName evidence="1">Uncharacterized protein</fullName>
    </submittedName>
</protein>
<reference evidence="1 2" key="1">
    <citation type="journal article" date="2021" name="Commun. Biol.">
        <title>Genomic insights into the host specific adaptation of the Pneumocystis genus.</title>
        <authorList>
            <person name="Cisse O.H."/>
            <person name="Ma L."/>
            <person name="Dekker J.P."/>
            <person name="Khil P.P."/>
            <person name="Youn J.-H."/>
            <person name="Brenchley J.M."/>
            <person name="Blair R."/>
            <person name="Pahar B."/>
            <person name="Chabe M."/>
            <person name="Van Rompay K.K.A."/>
            <person name="Keesler R."/>
            <person name="Sukura A."/>
            <person name="Hirsch V."/>
            <person name="Kutty G."/>
            <person name="Liu Y."/>
            <person name="Peng L."/>
            <person name="Chen J."/>
            <person name="Song J."/>
            <person name="Weissenbacher-Lang C."/>
            <person name="Xu J."/>
            <person name="Upham N.S."/>
            <person name="Stajich J.E."/>
            <person name="Cuomo C.A."/>
            <person name="Cushion M.T."/>
            <person name="Kovacs J.A."/>
        </authorList>
    </citation>
    <scope>NUCLEOTIDE SEQUENCE [LARGE SCALE GENOMIC DNA]</scope>
    <source>
        <strain evidence="1 2">RABM</strain>
    </source>
</reference>
<name>A0ACB7CDR3_9ASCO</name>
<dbReference type="EMBL" id="JABTEG010000002">
    <property type="protein sequence ID" value="KAG4305912.1"/>
    <property type="molecule type" value="Genomic_DNA"/>
</dbReference>
<evidence type="ECO:0000313" key="2">
    <source>
        <dbReference type="Proteomes" id="UP000768646"/>
    </source>
</evidence>
<sequence>MYLYCISILRNDKKPVQELANAANLSSFGFFVRSSRMVAEETRVGQRKSFDQDNYVIHSYSACEGIVGVIVSDKEYPVRVAYTLLSKVLDEFLIKYPSTSWPEQGNERLPFNVLNEYIIKYQDPKNADNIIKVQKELDDIKNVLFQTIDSVLQRGEKLDDLVQRSDILSAQSRLFYKQTYNKDNTEKKHSCELNNNLSSELSNEIQKTPATTWVLQAFKNHFFYKDSYKDSTKKTLYSKDRIDFITPKTPVNNLNVIQDKENNFPEIEQNNIHKKDLKRNNQITDIKTTSKVQQNSILRTPKTNSIRKTVSFYNDFNHVNDIHYSEKETCFSEKFPGKFPSPYIFKSQNLEKNQTSQNTKNSCTFETVTLNCKKSLMDILYQQIDSLSQNNQKLELLVSEFCEESDSTYDLQKNNSTKFNLSVDLEDSISSIKYWKIKFETLNIVKKNLENEIQFWKSKCFDLEKQLQKISEIGKSKKNQELLENNYLRGELSDVNKKLTDNISKNNIQLVKKSNTCVITEKINTNTELNDLERKKTCSFNSLNNLHYLFKNQNSKDPNANVVINCSEIEEKDGLLMKSDIKNVFLNQEKFENSNNMFNTYMPGIKIKDKVVSQNSSKSSIESEKNQEKNGLNISTKDISNKYNLKIITDNISQSFKSPQKLQEITNRTSKNSQSPVKSFSNTFDLATRRAAAAKRLEERRKHKNESIKIN</sequence>
<accession>A0ACB7CDR3</accession>
<gene>
    <name evidence="1" type="ORF">PORY_000822</name>
</gene>